<dbReference type="InterPro" id="IPR036249">
    <property type="entry name" value="Thioredoxin-like_sf"/>
</dbReference>
<dbReference type="InterPro" id="IPR004799">
    <property type="entry name" value="Periplasmic_diS_OxRdtase_DsbE"/>
</dbReference>
<evidence type="ECO:0000256" key="4">
    <source>
        <dbReference type="ARBA" id="ARBA00023157"/>
    </source>
</evidence>
<keyword evidence="5" id="KW-0676">Redox-active center</keyword>
<dbReference type="Proteomes" id="UP000630149">
    <property type="component" value="Unassembled WGS sequence"/>
</dbReference>
<proteinExistence type="inferred from homology"/>
<evidence type="ECO:0000256" key="1">
    <source>
        <dbReference type="ARBA" id="ARBA00004383"/>
    </source>
</evidence>
<protein>
    <submittedName>
        <fullName evidence="7">Cytochrome c biogenesis protein</fullName>
    </submittedName>
</protein>
<reference evidence="7" key="1">
    <citation type="journal article" date="2014" name="Int. J. Syst. Evol. Microbiol.">
        <title>Complete genome sequence of Corynebacterium casei LMG S-19264T (=DSM 44701T), isolated from a smear-ripened cheese.</title>
        <authorList>
            <consortium name="US DOE Joint Genome Institute (JGI-PGF)"/>
            <person name="Walter F."/>
            <person name="Albersmeier A."/>
            <person name="Kalinowski J."/>
            <person name="Ruckert C."/>
        </authorList>
    </citation>
    <scope>NUCLEOTIDE SEQUENCE</scope>
    <source>
        <strain evidence="7">JCM 13919</strain>
    </source>
</reference>
<dbReference type="CDD" id="cd03010">
    <property type="entry name" value="TlpA_like_DsbE"/>
    <property type="match status" value="1"/>
</dbReference>
<dbReference type="InterPro" id="IPR050553">
    <property type="entry name" value="Thioredoxin_ResA/DsbE_sf"/>
</dbReference>
<comment type="similarity">
    <text evidence="2">Belongs to the thioredoxin family. DsbE subfamily.</text>
</comment>
<dbReference type="InterPro" id="IPR013766">
    <property type="entry name" value="Thioredoxin_domain"/>
</dbReference>
<accession>A0A917JRG6</accession>
<evidence type="ECO:0000256" key="5">
    <source>
        <dbReference type="ARBA" id="ARBA00023284"/>
    </source>
</evidence>
<dbReference type="AlphaFoldDB" id="A0A917JRG6"/>
<dbReference type="PROSITE" id="PS51352">
    <property type="entry name" value="THIOREDOXIN_2"/>
    <property type="match status" value="1"/>
</dbReference>
<dbReference type="PANTHER" id="PTHR42852:SF6">
    <property type="entry name" value="THIOL:DISULFIDE INTERCHANGE PROTEIN DSBE"/>
    <property type="match status" value="1"/>
</dbReference>
<evidence type="ECO:0000256" key="3">
    <source>
        <dbReference type="ARBA" id="ARBA00022748"/>
    </source>
</evidence>
<dbReference type="GO" id="GO:0017004">
    <property type="term" value="P:cytochrome complex assembly"/>
    <property type="evidence" value="ECO:0007669"/>
    <property type="project" value="UniProtKB-KW"/>
</dbReference>
<reference evidence="7" key="2">
    <citation type="submission" date="2020-09" db="EMBL/GenBank/DDBJ databases">
        <authorList>
            <person name="Sun Q."/>
            <person name="Ohkuma M."/>
        </authorList>
    </citation>
    <scope>NUCLEOTIDE SEQUENCE</scope>
    <source>
        <strain evidence="7">JCM 13919</strain>
    </source>
</reference>
<dbReference type="GO" id="GO:0005886">
    <property type="term" value="C:plasma membrane"/>
    <property type="evidence" value="ECO:0007669"/>
    <property type="project" value="UniProtKB-SubCell"/>
</dbReference>
<gene>
    <name evidence="7" type="primary">dsbE</name>
    <name evidence="7" type="ORF">GCM10007966_04170</name>
</gene>
<dbReference type="EMBL" id="BMOB01000001">
    <property type="protein sequence ID" value="GGI78722.1"/>
    <property type="molecule type" value="Genomic_DNA"/>
</dbReference>
<evidence type="ECO:0000313" key="7">
    <source>
        <dbReference type="EMBL" id="GGI78722.1"/>
    </source>
</evidence>
<dbReference type="GO" id="GO:0015036">
    <property type="term" value="F:disulfide oxidoreductase activity"/>
    <property type="evidence" value="ECO:0007669"/>
    <property type="project" value="InterPro"/>
</dbReference>
<name>A0A917JRG6_9GAMM</name>
<dbReference type="InterPro" id="IPR013740">
    <property type="entry name" value="Redoxin"/>
</dbReference>
<feature type="domain" description="Thioredoxin" evidence="6">
    <location>
        <begin position="35"/>
        <end position="173"/>
    </location>
</feature>
<keyword evidence="4" id="KW-1015">Disulfide bond</keyword>
<comment type="caution">
    <text evidence="7">The sequence shown here is derived from an EMBL/GenBank/DDBJ whole genome shotgun (WGS) entry which is preliminary data.</text>
</comment>
<dbReference type="PANTHER" id="PTHR42852">
    <property type="entry name" value="THIOL:DISULFIDE INTERCHANGE PROTEIN DSBE"/>
    <property type="match status" value="1"/>
</dbReference>
<sequence>MRVRIIKLLPLLLFALLVLFFWRGLSLDPHKLPSTMIEKPLPDFSLPELSHRDRLFTPKDLNHEISLLNVWASWCDACAQEQVFLMQLATEGVPIFGLNYKDNPNDAKQWLSEWGNPYKLIGEDKDGRAAIDLGVYGTPETFLIDKKGRIRYRHTGPMTPLVWEQAFIPRWKELEETE</sequence>
<dbReference type="NCBIfam" id="TIGR00385">
    <property type="entry name" value="dsbE"/>
    <property type="match status" value="1"/>
</dbReference>
<dbReference type="Pfam" id="PF08534">
    <property type="entry name" value="Redoxin"/>
    <property type="match status" value="1"/>
</dbReference>
<comment type="subcellular location">
    <subcellularLocation>
        <location evidence="1">Cell inner membrane</location>
        <topology evidence="1">Single-pass membrane protein</topology>
        <orientation evidence="1">Periplasmic side</orientation>
    </subcellularLocation>
</comment>
<evidence type="ECO:0000256" key="2">
    <source>
        <dbReference type="ARBA" id="ARBA00007758"/>
    </source>
</evidence>
<dbReference type="OrthoDB" id="9799347at2"/>
<evidence type="ECO:0000313" key="8">
    <source>
        <dbReference type="Proteomes" id="UP000630149"/>
    </source>
</evidence>
<keyword evidence="3" id="KW-0201">Cytochrome c-type biogenesis</keyword>
<organism evidence="7 8">
    <name type="scientific">Legionella impletisoli</name>
    <dbReference type="NCBI Taxonomy" id="343510"/>
    <lineage>
        <taxon>Bacteria</taxon>
        <taxon>Pseudomonadati</taxon>
        <taxon>Pseudomonadota</taxon>
        <taxon>Gammaproteobacteria</taxon>
        <taxon>Legionellales</taxon>
        <taxon>Legionellaceae</taxon>
        <taxon>Legionella</taxon>
    </lineage>
</organism>
<keyword evidence="8" id="KW-1185">Reference proteome</keyword>
<dbReference type="GO" id="GO:0030288">
    <property type="term" value="C:outer membrane-bounded periplasmic space"/>
    <property type="evidence" value="ECO:0007669"/>
    <property type="project" value="InterPro"/>
</dbReference>
<dbReference type="RefSeq" id="WP_131775643.1">
    <property type="nucleotide sequence ID" value="NZ_BMOB01000001.1"/>
</dbReference>
<evidence type="ECO:0000259" key="6">
    <source>
        <dbReference type="PROSITE" id="PS51352"/>
    </source>
</evidence>
<dbReference type="SUPFAM" id="SSF52833">
    <property type="entry name" value="Thioredoxin-like"/>
    <property type="match status" value="1"/>
</dbReference>
<dbReference type="Gene3D" id="3.40.30.10">
    <property type="entry name" value="Glutaredoxin"/>
    <property type="match status" value="1"/>
</dbReference>